<proteinExistence type="predicted"/>
<name>A0A4Y9SVV5_9BURK</name>
<sequence>MKNFLFVCLTLISTAQAQEVECPKFYPWEDTALAEVPYRHNGKGIVAREELSGASAMGSPYNFKPRIEFHGGPESKVKGGTDIEMPLDTRWFVCYYGKGTSIAWWEELKHDRDRVKTCTMKIRNKVGRDPMDIKFVCK</sequence>
<comment type="caution">
    <text evidence="3">The sequence shown here is derived from an EMBL/GenBank/DDBJ whole genome shotgun (WGS) entry which is preliminary data.</text>
</comment>
<dbReference type="OrthoDB" id="9355828at2"/>
<dbReference type="EMBL" id="SPUM01000109">
    <property type="protein sequence ID" value="TFW30523.1"/>
    <property type="molecule type" value="Genomic_DNA"/>
</dbReference>
<evidence type="ECO:0000256" key="1">
    <source>
        <dbReference type="SAM" id="SignalP"/>
    </source>
</evidence>
<accession>A0A4Y9SVV5</accession>
<feature type="signal peptide" evidence="1">
    <location>
        <begin position="1"/>
        <end position="17"/>
    </location>
</feature>
<organism evidence="3 4">
    <name type="scientific">Massilia horti</name>
    <dbReference type="NCBI Taxonomy" id="2562153"/>
    <lineage>
        <taxon>Bacteria</taxon>
        <taxon>Pseudomonadati</taxon>
        <taxon>Pseudomonadota</taxon>
        <taxon>Betaproteobacteria</taxon>
        <taxon>Burkholderiales</taxon>
        <taxon>Oxalobacteraceae</taxon>
        <taxon>Telluria group</taxon>
        <taxon>Massilia</taxon>
    </lineage>
</organism>
<evidence type="ECO:0000313" key="4">
    <source>
        <dbReference type="Proteomes" id="UP000297258"/>
    </source>
</evidence>
<dbReference type="RefSeq" id="WP_135190842.1">
    <property type="nucleotide sequence ID" value="NZ_SPUM01000109.1"/>
</dbReference>
<reference evidence="3 4" key="1">
    <citation type="submission" date="2019-03" db="EMBL/GenBank/DDBJ databases">
        <title>Draft genome of Massilia hortus sp. nov., a novel bacterial species of the Oxalobacteraceae family.</title>
        <authorList>
            <person name="Peta V."/>
            <person name="Raths R."/>
            <person name="Bucking H."/>
        </authorList>
    </citation>
    <scope>NUCLEOTIDE SEQUENCE [LARGE SCALE GENOMIC DNA]</scope>
    <source>
        <strain evidence="3 4">ONC3</strain>
    </source>
</reference>
<evidence type="ECO:0000313" key="3">
    <source>
        <dbReference type="EMBL" id="TFW30558.1"/>
    </source>
</evidence>
<protein>
    <recommendedName>
        <fullName evidence="5">DUF3757 domain-containing protein</fullName>
    </recommendedName>
</protein>
<feature type="chain" id="PRO_5036130051" description="DUF3757 domain-containing protein" evidence="1">
    <location>
        <begin position="18"/>
        <end position="138"/>
    </location>
</feature>
<dbReference type="Proteomes" id="UP000297258">
    <property type="component" value="Unassembled WGS sequence"/>
</dbReference>
<evidence type="ECO:0000313" key="2">
    <source>
        <dbReference type="EMBL" id="TFW30523.1"/>
    </source>
</evidence>
<keyword evidence="1" id="KW-0732">Signal</keyword>
<dbReference type="EMBL" id="SPUM01000109">
    <property type="protein sequence ID" value="TFW30558.1"/>
    <property type="molecule type" value="Genomic_DNA"/>
</dbReference>
<keyword evidence="4" id="KW-1185">Reference proteome</keyword>
<evidence type="ECO:0008006" key="5">
    <source>
        <dbReference type="Google" id="ProtNLM"/>
    </source>
</evidence>
<gene>
    <name evidence="2" type="ORF">E4O92_16550</name>
    <name evidence="3" type="ORF">E4O92_16735</name>
</gene>
<dbReference type="AlphaFoldDB" id="A0A4Y9SVV5"/>